<gene>
    <name evidence="8" type="ORF">K503DRAFT_778709</name>
</gene>
<dbReference type="EMBL" id="KV448128">
    <property type="protein sequence ID" value="OAX44092.1"/>
    <property type="molecule type" value="Genomic_DNA"/>
</dbReference>
<feature type="domain" description="TRAF-type" evidence="7">
    <location>
        <begin position="133"/>
        <end position="216"/>
    </location>
</feature>
<dbReference type="PANTHER" id="PTHR10131">
    <property type="entry name" value="TNF RECEPTOR ASSOCIATED FACTOR"/>
    <property type="match status" value="1"/>
</dbReference>
<dbReference type="InterPro" id="IPR001841">
    <property type="entry name" value="Znf_RING"/>
</dbReference>
<keyword evidence="9" id="KW-1185">Reference proteome</keyword>
<keyword evidence="3 4" id="KW-0862">Zinc</keyword>
<evidence type="ECO:0000259" key="6">
    <source>
        <dbReference type="PROSITE" id="PS50089"/>
    </source>
</evidence>
<dbReference type="Pfam" id="PF02176">
    <property type="entry name" value="zf-TRAF"/>
    <property type="match status" value="1"/>
</dbReference>
<keyword evidence="1 4" id="KW-0479">Metal-binding</keyword>
<dbReference type="InterPro" id="IPR013083">
    <property type="entry name" value="Znf_RING/FYVE/PHD"/>
</dbReference>
<dbReference type="PROSITE" id="PS00518">
    <property type="entry name" value="ZF_RING_1"/>
    <property type="match status" value="1"/>
</dbReference>
<dbReference type="OrthoDB" id="1630758at2759"/>
<dbReference type="GO" id="GO:0008270">
    <property type="term" value="F:zinc ion binding"/>
    <property type="evidence" value="ECO:0007669"/>
    <property type="project" value="UniProtKB-KW"/>
</dbReference>
<evidence type="ECO:0000259" key="7">
    <source>
        <dbReference type="PROSITE" id="PS50145"/>
    </source>
</evidence>
<keyword evidence="2 4" id="KW-0863">Zinc-finger</keyword>
<evidence type="ECO:0000256" key="1">
    <source>
        <dbReference type="ARBA" id="ARBA00022723"/>
    </source>
</evidence>
<feature type="region of interest" description="Disordered" evidence="5">
    <location>
        <begin position="381"/>
        <end position="402"/>
    </location>
</feature>
<organism evidence="8 9">
    <name type="scientific">Rhizopogon vinicolor AM-OR11-026</name>
    <dbReference type="NCBI Taxonomy" id="1314800"/>
    <lineage>
        <taxon>Eukaryota</taxon>
        <taxon>Fungi</taxon>
        <taxon>Dikarya</taxon>
        <taxon>Basidiomycota</taxon>
        <taxon>Agaricomycotina</taxon>
        <taxon>Agaricomycetes</taxon>
        <taxon>Agaricomycetidae</taxon>
        <taxon>Boletales</taxon>
        <taxon>Suillineae</taxon>
        <taxon>Rhizopogonaceae</taxon>
        <taxon>Rhizopogon</taxon>
    </lineage>
</organism>
<evidence type="ECO:0000313" key="8">
    <source>
        <dbReference type="EMBL" id="OAX44092.1"/>
    </source>
</evidence>
<dbReference type="STRING" id="1314800.A0A1B7NH53"/>
<protein>
    <recommendedName>
        <fullName evidence="10">RING-type domain-containing protein</fullName>
    </recommendedName>
</protein>
<reference evidence="8 9" key="1">
    <citation type="submission" date="2016-06" db="EMBL/GenBank/DDBJ databases">
        <title>Comparative genomics of the ectomycorrhizal sister species Rhizopogon vinicolor and Rhizopogon vesiculosus (Basidiomycota: Boletales) reveals a divergence of the mating type B locus.</title>
        <authorList>
            <consortium name="DOE Joint Genome Institute"/>
            <person name="Mujic A.B."/>
            <person name="Kuo A."/>
            <person name="Tritt A."/>
            <person name="Lipzen A."/>
            <person name="Chen C."/>
            <person name="Johnson J."/>
            <person name="Sharma A."/>
            <person name="Barry K."/>
            <person name="Grigoriev I.V."/>
            <person name="Spatafora J.W."/>
        </authorList>
    </citation>
    <scope>NUCLEOTIDE SEQUENCE [LARGE SCALE GENOMIC DNA]</scope>
    <source>
        <strain evidence="8 9">AM-OR11-026</strain>
    </source>
</reference>
<evidence type="ECO:0000256" key="5">
    <source>
        <dbReference type="SAM" id="MobiDB-lite"/>
    </source>
</evidence>
<dbReference type="PROSITE" id="PS50089">
    <property type="entry name" value="ZF_RING_2"/>
    <property type="match status" value="1"/>
</dbReference>
<dbReference type="SUPFAM" id="SSF49599">
    <property type="entry name" value="TRAF domain-like"/>
    <property type="match status" value="2"/>
</dbReference>
<dbReference type="AlphaFoldDB" id="A0A1B7NH53"/>
<evidence type="ECO:0000256" key="4">
    <source>
        <dbReference type="PROSITE-ProRule" id="PRU00207"/>
    </source>
</evidence>
<feature type="zinc finger region" description="TRAF-type" evidence="4">
    <location>
        <begin position="133"/>
        <end position="216"/>
    </location>
</feature>
<dbReference type="SUPFAM" id="SSF57850">
    <property type="entry name" value="RING/U-box"/>
    <property type="match status" value="1"/>
</dbReference>
<evidence type="ECO:0000313" key="9">
    <source>
        <dbReference type="Proteomes" id="UP000092154"/>
    </source>
</evidence>
<name>A0A1B7NH53_9AGAM</name>
<evidence type="ECO:0008006" key="10">
    <source>
        <dbReference type="Google" id="ProtNLM"/>
    </source>
</evidence>
<proteinExistence type="predicted"/>
<dbReference type="PANTHER" id="PTHR10131:SF94">
    <property type="entry name" value="TNF RECEPTOR-ASSOCIATED FACTOR 4"/>
    <property type="match status" value="1"/>
</dbReference>
<dbReference type="Proteomes" id="UP000092154">
    <property type="component" value="Unassembled WGS sequence"/>
</dbReference>
<dbReference type="InterPro" id="IPR001293">
    <property type="entry name" value="Znf_TRAF"/>
</dbReference>
<sequence length="510" mass="55539">MDQVAHRGFRSASLSNKAKQSVGPEFIITQNHPVQAMDYVEQPNSNLVCCICHAPFTNPTTARTCMHTFCCDCITVAVQHSPQCPIDRSSLSLDDLSPANPIVKHLVDELVVECPNRVSGCTQTFQRQLLSIHIKDACQYVEIPCSEEQCDKMILRKDVGKHKDACVYRSTQCDGCGVTIKYSDLSNVGQTHNSECSSKSATCSFCSEEFPRSQSQTHAATCLDYEIPCTHANNGCPWIGPRRQLSDEHARSCPYEAIKGFFSINSAQITALSTENAALKQKNQALDSVVQTMQREIQTIRHVLGPWCRSDIQGQTSPVAAPSIINAFDQLALSATAGPSSSRSISHIILPSADQGELVFPEVNALAPYFPIPPENTYPESHHYPRSRPSFSGMADPHSHPQISQRALPLTPVAPLNLSTSLEGSLSGLRDSVAAVSTSVDSLARRNDIALTNESMRVNEELGSLRYAVHGIRLQVTGRAGEPLSPLLGQPIFHPPMMAPPFPGTPGTKL</sequence>
<dbReference type="InterPro" id="IPR017907">
    <property type="entry name" value="Znf_RING_CS"/>
</dbReference>
<accession>A0A1B7NH53</accession>
<dbReference type="Gene3D" id="3.30.40.10">
    <property type="entry name" value="Zinc/RING finger domain, C3HC4 (zinc finger)"/>
    <property type="match status" value="3"/>
</dbReference>
<feature type="domain" description="RING-type" evidence="6">
    <location>
        <begin position="49"/>
        <end position="88"/>
    </location>
</feature>
<evidence type="ECO:0000256" key="3">
    <source>
        <dbReference type="ARBA" id="ARBA00022833"/>
    </source>
</evidence>
<dbReference type="InParanoid" id="A0A1B7NH53"/>
<dbReference type="PROSITE" id="PS50145">
    <property type="entry name" value="ZF_TRAF"/>
    <property type="match status" value="1"/>
</dbReference>
<evidence type="ECO:0000256" key="2">
    <source>
        <dbReference type="ARBA" id="ARBA00022771"/>
    </source>
</evidence>